<evidence type="ECO:0000313" key="2">
    <source>
        <dbReference type="Proteomes" id="UP000670463"/>
    </source>
</evidence>
<comment type="caution">
    <text evidence="1">The sequence shown here is derived from an EMBL/GenBank/DDBJ whole genome shotgun (WGS) entry which is preliminary data.</text>
</comment>
<gene>
    <name evidence="1" type="ORF">J6377_17410</name>
</gene>
<dbReference type="GeneID" id="61144271"/>
<accession>A0AAW4K0E2</accession>
<sequence length="295" mass="35689">MIFVLEYCLENPKSIFLVIPKDFETVREKFPFLKRKVIATYFGFHPSSLNVLEKITDSAVQNGYLKTFQNLYSIPVFQKAFHHLPIINEFIIQFFNYSRAKNWNEKWDILFLKDLLFRFPNPNFEEEDFERTFQLYEEVKRFSPSWKIRSLEHLKDLEQKMIQKMIQKIQKNEFIGPDQPYPTPPMEKEDWLEPINSRKELFLESRIQHNCIFSYDTRILEGEYYIYRIFFPERCTLSLFYINGDWYLDQIAAAFNKEAKAETLRKVEEWRMQNGIFVLGDAFRLGIPPDWIFAR</sequence>
<reference evidence="1" key="1">
    <citation type="submission" date="2021-03" db="EMBL/GenBank/DDBJ databases">
        <title>Comparative genomic analysis of European sttrains of Leptospira interrogans serovars Copenhageni and Icterohaemorrhagiae.</title>
        <authorList>
            <person name="Arent Z."/>
            <person name="Gurgul A."/>
            <person name="Jasielczuk I."/>
            <person name="Pardyak L."/>
        </authorList>
    </citation>
    <scope>NUCLEOTIDE SEQUENCE</scope>
    <source>
        <strain evidence="1">X240</strain>
    </source>
</reference>
<evidence type="ECO:0000313" key="1">
    <source>
        <dbReference type="EMBL" id="MBO8017549.1"/>
    </source>
</evidence>
<dbReference type="AlphaFoldDB" id="A0AAW4K0E2"/>
<dbReference type="Proteomes" id="UP000670463">
    <property type="component" value="Unassembled WGS sequence"/>
</dbReference>
<organism evidence="1 2">
    <name type="scientific">Leptospira interrogans serovar Icterohaemorrhagiae</name>
    <dbReference type="NCBI Taxonomy" id="90062"/>
    <lineage>
        <taxon>Bacteria</taxon>
        <taxon>Pseudomonadati</taxon>
        <taxon>Spirochaetota</taxon>
        <taxon>Spirochaetia</taxon>
        <taxon>Leptospirales</taxon>
        <taxon>Leptospiraceae</taxon>
        <taxon>Leptospira</taxon>
    </lineage>
</organism>
<dbReference type="RefSeq" id="WP_000578385.1">
    <property type="nucleotide sequence ID" value="NZ_CP043891.1"/>
</dbReference>
<name>A0AAW4K0E2_LEPIR</name>
<dbReference type="EMBL" id="JAGGCK010000049">
    <property type="protein sequence ID" value="MBO8017549.1"/>
    <property type="molecule type" value="Genomic_DNA"/>
</dbReference>
<protein>
    <submittedName>
        <fullName evidence="1">PcfJ domain-containing protein</fullName>
    </submittedName>
</protein>
<proteinExistence type="predicted"/>